<name>A0ACB0XL97_MELEN</name>
<protein>
    <submittedName>
        <fullName evidence="1">Uncharacterized protein</fullName>
    </submittedName>
</protein>
<proteinExistence type="predicted"/>
<reference evidence="1" key="1">
    <citation type="submission" date="2023-11" db="EMBL/GenBank/DDBJ databases">
        <authorList>
            <person name="Poullet M."/>
        </authorList>
    </citation>
    <scope>NUCLEOTIDE SEQUENCE</scope>
    <source>
        <strain evidence="1">E1834</strain>
    </source>
</reference>
<sequence length="1014" mass="113425">MPKFFFQISPNSLLSIWYCIICSLLQGWLIFLGFERYRLYTEIQWPTGSFPRLWLTIFISVLGACIPLIALFLVSSLIKVGNLANDNDKLGARPRRVIELVKGGKGQNAQRKRRKFWNLDVEILFDGKGVVEEIEMLQIFSITSSSRLIIILSFKAYRLCHCIRSIWTHGPPPAQSLHLLIALLQLFAHQTMLAQLYRYGFINSGDFLNSEFDFAFQRARQLATNLPMGETRLQSFKITSDELSASPLAPNLLPILMHARLFGIPLEFTNLLVALIAFSTTYPAVFWRASRAFSILFSIFLFVQSANIMWTYFGFSILFRIQETNFYGPRPVGIGQHLWALRSLPFLFHPLALIATFWLVLALMQLAPIALYSFGYAKFTSSQSKLRHLNRCRRSNPSFGRSPQIKTNYEPCMQAEDIVISSTFCDGLTPHVFSITLLLLVAAVKAPAFYAIGLLYYKEEKPFLLCCLMADLVYMFVWVLLWCILTIKCLWPFRVHYEVQELISLQDAHKISDGKDCEKRSPNELKNALLLVHGDNMFLTDDPVAKPSIMRQVINNCSSNDFPLWLRSGAQMAPAITTTASTSLPGSYSLQRRTFTSQHTPDLGHRHQPLKHFQSLQQPQHFGLEPRSPDSSPVPLAAPPYQRVGGSLPPLIGGIDEGRLMKEQMTTNNAVCTLQQRQRDNEYATYRASLLPQQNYLHYQNNSQNQQQGTLTRSFNSTSQQPQPSPMINRANLPINPNINNLQCPTSTESYATIQRRCSKTSIASSGLTTAAQHIPSLVNNSSSPNQNRSSNRSNSLAQSEYKQKQTNLSEPPQIMAVLKQQNNNENGYNTQKRYGTLTKRNGGGGGDGVNNTLRIYDGVHPQRIALSLSTTNNQSTIDKNQQHQYQKQTQNTLTFGDNWQSKIEATGGGSSLNGTGTPSGSITLGSSNSRVGSAASSSTTSQATFEAVDGYRNTSFGNDYGTLTRKEINNGNEIKQKGGEGGGNLALEAAQWKRSKPTIVTNNKNSDFATSVV</sequence>
<keyword evidence="2" id="KW-1185">Reference proteome</keyword>
<evidence type="ECO:0000313" key="1">
    <source>
        <dbReference type="EMBL" id="CAK5007302.1"/>
    </source>
</evidence>
<dbReference type="EMBL" id="CAVMJV010000001">
    <property type="protein sequence ID" value="CAK5007302.1"/>
    <property type="molecule type" value="Genomic_DNA"/>
</dbReference>
<organism evidence="1 2">
    <name type="scientific">Meloidogyne enterolobii</name>
    <name type="common">Root-knot nematode worm</name>
    <name type="synonym">Meloidogyne mayaguensis</name>
    <dbReference type="NCBI Taxonomy" id="390850"/>
    <lineage>
        <taxon>Eukaryota</taxon>
        <taxon>Metazoa</taxon>
        <taxon>Ecdysozoa</taxon>
        <taxon>Nematoda</taxon>
        <taxon>Chromadorea</taxon>
        <taxon>Rhabditida</taxon>
        <taxon>Tylenchina</taxon>
        <taxon>Tylenchomorpha</taxon>
        <taxon>Tylenchoidea</taxon>
        <taxon>Meloidogynidae</taxon>
        <taxon>Meloidogyninae</taxon>
        <taxon>Meloidogyne</taxon>
    </lineage>
</organism>
<dbReference type="Proteomes" id="UP001497535">
    <property type="component" value="Unassembled WGS sequence"/>
</dbReference>
<comment type="caution">
    <text evidence="1">The sequence shown here is derived from an EMBL/GenBank/DDBJ whole genome shotgun (WGS) entry which is preliminary data.</text>
</comment>
<evidence type="ECO:0000313" key="2">
    <source>
        <dbReference type="Proteomes" id="UP001497535"/>
    </source>
</evidence>
<gene>
    <name evidence="1" type="ORF">MENTE1834_LOCUS738</name>
</gene>
<accession>A0ACB0XL97</accession>